<organism evidence="1 2">
    <name type="scientific">Calidifontibacillus erzurumensis</name>
    <dbReference type="NCBI Taxonomy" id="2741433"/>
    <lineage>
        <taxon>Bacteria</taxon>
        <taxon>Bacillati</taxon>
        <taxon>Bacillota</taxon>
        <taxon>Bacilli</taxon>
        <taxon>Bacillales</taxon>
        <taxon>Bacillaceae</taxon>
        <taxon>Calidifontibacillus/Schinkia group</taxon>
        <taxon>Calidifontibacillus</taxon>
    </lineage>
</organism>
<comment type="caution">
    <text evidence="1">The sequence shown here is derived from an EMBL/GenBank/DDBJ whole genome shotgun (WGS) entry which is preliminary data.</text>
</comment>
<dbReference type="InterPro" id="IPR024747">
    <property type="entry name" value="Pyridox_Oxase-rel"/>
</dbReference>
<dbReference type="PANTHER" id="PTHR34071">
    <property type="entry name" value="5-NITROIMIDAZOLE ANTIBIOTICS RESISTANCE PROTEIN, NIMA-FAMILY-RELATED PROTEIN-RELATED"/>
    <property type="match status" value="1"/>
</dbReference>
<dbReference type="RefSeq" id="WP_173731148.1">
    <property type="nucleotide sequence ID" value="NZ_JABTTE010000011.1"/>
</dbReference>
<accession>A0A8J8GEM4</accession>
<evidence type="ECO:0000313" key="2">
    <source>
        <dbReference type="Proteomes" id="UP000625804"/>
    </source>
</evidence>
<reference evidence="1" key="1">
    <citation type="submission" date="2020-06" db="EMBL/GenBank/DDBJ databases">
        <title>A novel thermopfilic bacterium from Erzurum, Turkey.</title>
        <authorList>
            <person name="Adiguzel A."/>
            <person name="Ay H."/>
            <person name="Baltaci M.O."/>
        </authorList>
    </citation>
    <scope>NUCLEOTIDE SEQUENCE</scope>
    <source>
        <strain evidence="1">P2</strain>
    </source>
</reference>
<dbReference type="SUPFAM" id="SSF50475">
    <property type="entry name" value="FMN-binding split barrel"/>
    <property type="match status" value="1"/>
</dbReference>
<name>A0A8J8GEM4_9BACI</name>
<proteinExistence type="predicted"/>
<dbReference type="Pfam" id="PF12900">
    <property type="entry name" value="Pyridox_ox_2"/>
    <property type="match status" value="1"/>
</dbReference>
<dbReference type="PANTHER" id="PTHR34071:SF2">
    <property type="entry name" value="FLAVIN-NUCLEOTIDE-BINDING PROTEIN"/>
    <property type="match status" value="1"/>
</dbReference>
<protein>
    <submittedName>
        <fullName evidence="1">Pyridoxamine 5'-phosphate oxidase family protein</fullName>
    </submittedName>
</protein>
<dbReference type="AlphaFoldDB" id="A0A8J8GEM4"/>
<dbReference type="Proteomes" id="UP000625804">
    <property type="component" value="Unassembled WGS sequence"/>
</dbReference>
<dbReference type="InterPro" id="IPR012349">
    <property type="entry name" value="Split_barrel_FMN-bd"/>
</dbReference>
<keyword evidence="2" id="KW-1185">Reference proteome</keyword>
<gene>
    <name evidence="1" type="ORF">HR057_09285</name>
</gene>
<evidence type="ECO:0000313" key="1">
    <source>
        <dbReference type="EMBL" id="NSL51942.1"/>
    </source>
</evidence>
<sequence length="182" mass="20736">MQKKIRKEKLMCTDEKRIDEFLSNARIGYLGLTDGELPYVVPLNFIWMNGAIYFHGAQEGRKIELIRANPNCCFTVAEEYGTLVSPIPAKTDTAYMSVMMFGVIERVNDIIEATSALQGMLDKYLPGYHNNKLSQTHVEKYRSSLGSHTAVFKIIPKVRTAKENPLNPQRIFYPGRNVEMDI</sequence>
<dbReference type="EMBL" id="JABTTE010000011">
    <property type="protein sequence ID" value="NSL51942.1"/>
    <property type="molecule type" value="Genomic_DNA"/>
</dbReference>
<dbReference type="Gene3D" id="2.30.110.10">
    <property type="entry name" value="Electron Transport, Fmn-binding Protein, Chain A"/>
    <property type="match status" value="1"/>
</dbReference>